<evidence type="ECO:0008006" key="7">
    <source>
        <dbReference type="Google" id="ProtNLM"/>
    </source>
</evidence>
<dbReference type="FunFam" id="3.40.50.300:FF:001423">
    <property type="entry name" value="Ras family GTPase"/>
    <property type="match status" value="1"/>
</dbReference>
<dbReference type="InterPro" id="IPR005225">
    <property type="entry name" value="Small_GTP-bd"/>
</dbReference>
<dbReference type="RefSeq" id="XP_066074436.1">
    <property type="nucleotide sequence ID" value="XM_066218339.1"/>
</dbReference>
<dbReference type="GO" id="GO:0003924">
    <property type="term" value="F:GTPase activity"/>
    <property type="evidence" value="ECO:0007669"/>
    <property type="project" value="InterPro"/>
</dbReference>
<name>A0AAX4JT84_9TREE</name>
<dbReference type="GeneID" id="91093236"/>
<dbReference type="AlphaFoldDB" id="A0AAX4JT84"/>
<feature type="compositionally biased region" description="Low complexity" evidence="4">
    <location>
        <begin position="198"/>
        <end position="217"/>
    </location>
</feature>
<dbReference type="SMART" id="SM00176">
    <property type="entry name" value="RAN"/>
    <property type="match status" value="1"/>
</dbReference>
<dbReference type="PRINTS" id="PR00449">
    <property type="entry name" value="RASTRNSFRMNG"/>
</dbReference>
<dbReference type="Gene3D" id="3.40.50.300">
    <property type="entry name" value="P-loop containing nucleotide triphosphate hydrolases"/>
    <property type="match status" value="1"/>
</dbReference>
<sequence>MPPQGKNGHREQKLVVVGGGGVGKSAITIRFVTSHFYDEGYNPTIEDSYKRQFVVDDEAVTLEILDTAGQEEFAAMADQWYTFGAGFLLLYSITDRPTFEALPNFHQEILRVKDKDYVPCVVVSNKCDLSRYRAVGQLEGREMARSLSAPFIECSAADGVNIEVAFRELVKLVRKDQKREALLNQSLVVGGIPHPHHNNNPYQQHQHQHQQQHQQQQTRQIPNSNSPYGQYQQQSHHHHHYQRHINEKDQRRKKNYSESNPDNCCLVM</sequence>
<evidence type="ECO:0000256" key="1">
    <source>
        <dbReference type="ARBA" id="ARBA00004342"/>
    </source>
</evidence>
<comment type="subcellular location">
    <subcellularLocation>
        <location evidence="1">Cell membrane</location>
        <topology evidence="1">Lipid-anchor</topology>
        <orientation evidence="1">Cytoplasmic side</orientation>
    </subcellularLocation>
</comment>
<evidence type="ECO:0000256" key="2">
    <source>
        <dbReference type="ARBA" id="ARBA00022741"/>
    </source>
</evidence>
<dbReference type="PANTHER" id="PTHR24070">
    <property type="entry name" value="RAS, DI-RAS, AND RHEB FAMILY MEMBERS OF SMALL GTPASE SUPERFAMILY"/>
    <property type="match status" value="1"/>
</dbReference>
<dbReference type="EMBL" id="CP144100">
    <property type="protein sequence ID" value="WWC87673.1"/>
    <property type="molecule type" value="Genomic_DNA"/>
</dbReference>
<dbReference type="GO" id="GO:0007165">
    <property type="term" value="P:signal transduction"/>
    <property type="evidence" value="ECO:0007669"/>
    <property type="project" value="InterPro"/>
</dbReference>
<keyword evidence="2" id="KW-0547">Nucleotide-binding</keyword>
<dbReference type="InterPro" id="IPR001806">
    <property type="entry name" value="Small_GTPase"/>
</dbReference>
<dbReference type="PROSITE" id="PS51419">
    <property type="entry name" value="RAB"/>
    <property type="match status" value="1"/>
</dbReference>
<protein>
    <recommendedName>
        <fullName evidence="7">Ras family, other</fullName>
    </recommendedName>
</protein>
<dbReference type="NCBIfam" id="TIGR00231">
    <property type="entry name" value="small_GTP"/>
    <property type="match status" value="1"/>
</dbReference>
<accession>A0AAX4JT84</accession>
<dbReference type="SMART" id="SM00174">
    <property type="entry name" value="RHO"/>
    <property type="match status" value="1"/>
</dbReference>
<dbReference type="SMART" id="SM00175">
    <property type="entry name" value="RAB"/>
    <property type="match status" value="1"/>
</dbReference>
<gene>
    <name evidence="5" type="ORF">L201_002564</name>
</gene>
<dbReference type="CDD" id="cd00876">
    <property type="entry name" value="Ras"/>
    <property type="match status" value="1"/>
</dbReference>
<dbReference type="GO" id="GO:0005886">
    <property type="term" value="C:plasma membrane"/>
    <property type="evidence" value="ECO:0007669"/>
    <property type="project" value="UniProtKB-SubCell"/>
</dbReference>
<dbReference type="Pfam" id="PF00071">
    <property type="entry name" value="Ras"/>
    <property type="match status" value="1"/>
</dbReference>
<evidence type="ECO:0000313" key="5">
    <source>
        <dbReference type="EMBL" id="WWC87673.1"/>
    </source>
</evidence>
<feature type="region of interest" description="Disordered" evidence="4">
    <location>
        <begin position="189"/>
        <end position="268"/>
    </location>
</feature>
<reference evidence="5 6" key="1">
    <citation type="submission" date="2024-01" db="EMBL/GenBank/DDBJ databases">
        <title>Comparative genomics of Cryptococcus and Kwoniella reveals pathogenesis evolution and contrasting modes of karyotype evolution via chromosome fusion or intercentromeric recombination.</title>
        <authorList>
            <person name="Coelho M.A."/>
            <person name="David-Palma M."/>
            <person name="Shea T."/>
            <person name="Bowers K."/>
            <person name="McGinley-Smith S."/>
            <person name="Mohammad A.W."/>
            <person name="Gnirke A."/>
            <person name="Yurkov A.M."/>
            <person name="Nowrousian M."/>
            <person name="Sun S."/>
            <person name="Cuomo C.A."/>
            <person name="Heitman J."/>
        </authorList>
    </citation>
    <scope>NUCLEOTIDE SEQUENCE [LARGE SCALE GENOMIC DNA]</scope>
    <source>
        <strain evidence="5 6">CBS 6074</strain>
    </source>
</reference>
<organism evidence="5 6">
    <name type="scientific">Kwoniella dendrophila CBS 6074</name>
    <dbReference type="NCBI Taxonomy" id="1295534"/>
    <lineage>
        <taxon>Eukaryota</taxon>
        <taxon>Fungi</taxon>
        <taxon>Dikarya</taxon>
        <taxon>Basidiomycota</taxon>
        <taxon>Agaricomycotina</taxon>
        <taxon>Tremellomycetes</taxon>
        <taxon>Tremellales</taxon>
        <taxon>Cryptococcaceae</taxon>
        <taxon>Kwoniella</taxon>
    </lineage>
</organism>
<proteinExistence type="predicted"/>
<feature type="compositionally biased region" description="Polar residues" evidence="4">
    <location>
        <begin position="218"/>
        <end position="229"/>
    </location>
</feature>
<dbReference type="InterPro" id="IPR020849">
    <property type="entry name" value="Small_GTPase_Ras-type"/>
</dbReference>
<evidence type="ECO:0000256" key="4">
    <source>
        <dbReference type="SAM" id="MobiDB-lite"/>
    </source>
</evidence>
<keyword evidence="6" id="KW-1185">Reference proteome</keyword>
<dbReference type="PROSITE" id="PS51421">
    <property type="entry name" value="RAS"/>
    <property type="match status" value="1"/>
</dbReference>
<keyword evidence="3" id="KW-0342">GTP-binding</keyword>
<evidence type="ECO:0000256" key="3">
    <source>
        <dbReference type="ARBA" id="ARBA00023134"/>
    </source>
</evidence>
<dbReference type="SUPFAM" id="SSF52540">
    <property type="entry name" value="P-loop containing nucleoside triphosphate hydrolases"/>
    <property type="match status" value="1"/>
</dbReference>
<dbReference type="SMART" id="SM00173">
    <property type="entry name" value="RAS"/>
    <property type="match status" value="1"/>
</dbReference>
<dbReference type="InterPro" id="IPR027417">
    <property type="entry name" value="P-loop_NTPase"/>
</dbReference>
<evidence type="ECO:0000313" key="6">
    <source>
        <dbReference type="Proteomes" id="UP001355207"/>
    </source>
</evidence>
<dbReference type="GO" id="GO:0005525">
    <property type="term" value="F:GTP binding"/>
    <property type="evidence" value="ECO:0007669"/>
    <property type="project" value="UniProtKB-KW"/>
</dbReference>
<dbReference type="PROSITE" id="PS51420">
    <property type="entry name" value="RHO"/>
    <property type="match status" value="1"/>
</dbReference>
<dbReference type="Proteomes" id="UP001355207">
    <property type="component" value="Chromosome 3"/>
</dbReference>